<protein>
    <submittedName>
        <fullName evidence="8">D-lactate dehydrogenase</fullName>
    </submittedName>
</protein>
<comment type="cofactor">
    <cofactor evidence="1">
        <name>FAD</name>
        <dbReference type="ChEBI" id="CHEBI:57692"/>
    </cofactor>
</comment>
<dbReference type="EMBL" id="LN483166">
    <property type="protein sequence ID" value="CED84736.1"/>
    <property type="molecule type" value="Genomic_DNA"/>
</dbReference>
<dbReference type="FunFam" id="3.30.70.2740:FF:000002">
    <property type="entry name" value="D-2-hydroxyglutarate dehydrogenase mitochondrial"/>
    <property type="match status" value="1"/>
</dbReference>
<dbReference type="InterPro" id="IPR016169">
    <property type="entry name" value="FAD-bd_PCMH_sub2"/>
</dbReference>
<evidence type="ECO:0000256" key="2">
    <source>
        <dbReference type="ARBA" id="ARBA00008000"/>
    </source>
</evidence>
<keyword evidence="5" id="KW-0560">Oxidoreductase</keyword>
<dbReference type="InterPro" id="IPR036318">
    <property type="entry name" value="FAD-bd_PCMH-like_sf"/>
</dbReference>
<dbReference type="FunFam" id="3.30.70.2190:FF:000001">
    <property type="entry name" value="D-2-hydroxyglutarate dehydrogenase mitochondrial"/>
    <property type="match status" value="1"/>
</dbReference>
<comment type="catalytic activity">
    <reaction evidence="6">
        <text>(R)-lactate + 2 Fe(III)-[cytochrome c] = 2 Fe(II)-[cytochrome c] + pyruvate + 2 H(+)</text>
        <dbReference type="Rhea" id="RHEA:13521"/>
        <dbReference type="Rhea" id="RHEA-COMP:10350"/>
        <dbReference type="Rhea" id="RHEA-COMP:14399"/>
        <dbReference type="ChEBI" id="CHEBI:15361"/>
        <dbReference type="ChEBI" id="CHEBI:15378"/>
        <dbReference type="ChEBI" id="CHEBI:16004"/>
        <dbReference type="ChEBI" id="CHEBI:29033"/>
        <dbReference type="ChEBI" id="CHEBI:29034"/>
        <dbReference type="EC" id="1.1.2.4"/>
    </reaction>
</comment>
<evidence type="ECO:0000256" key="5">
    <source>
        <dbReference type="ARBA" id="ARBA00023002"/>
    </source>
</evidence>
<dbReference type="Gene3D" id="3.30.70.2190">
    <property type="match status" value="1"/>
</dbReference>
<dbReference type="Gene3D" id="3.30.43.10">
    <property type="entry name" value="Uridine Diphospho-n-acetylenolpyruvylglucosamine Reductase, domain 2"/>
    <property type="match status" value="1"/>
</dbReference>
<dbReference type="Gene3D" id="1.10.45.10">
    <property type="entry name" value="Vanillyl-alcohol Oxidase, Chain A, domain 4"/>
    <property type="match status" value="1"/>
</dbReference>
<dbReference type="InterPro" id="IPR016167">
    <property type="entry name" value="FAD-bd_PCMH_sub1"/>
</dbReference>
<dbReference type="Pfam" id="PF02913">
    <property type="entry name" value="FAD-oxidase_C"/>
    <property type="match status" value="1"/>
</dbReference>
<dbReference type="InterPro" id="IPR016164">
    <property type="entry name" value="FAD-linked_Oxase-like_C"/>
</dbReference>
<reference evidence="8" key="1">
    <citation type="submission" date="2014-08" db="EMBL/GenBank/DDBJ databases">
        <authorList>
            <person name="Sharma Rahul"/>
            <person name="Thines Marco"/>
        </authorList>
    </citation>
    <scope>NUCLEOTIDE SEQUENCE</scope>
</reference>
<evidence type="ECO:0000256" key="3">
    <source>
        <dbReference type="ARBA" id="ARBA00022630"/>
    </source>
</evidence>
<dbReference type="AlphaFoldDB" id="A0A0F7STB0"/>
<evidence type="ECO:0000313" key="8">
    <source>
        <dbReference type="EMBL" id="CED84736.1"/>
    </source>
</evidence>
<dbReference type="GO" id="GO:0005739">
    <property type="term" value="C:mitochondrion"/>
    <property type="evidence" value="ECO:0007669"/>
    <property type="project" value="TreeGrafter"/>
</dbReference>
<dbReference type="GO" id="GO:0071949">
    <property type="term" value="F:FAD binding"/>
    <property type="evidence" value="ECO:0007669"/>
    <property type="project" value="InterPro"/>
</dbReference>
<dbReference type="Gene3D" id="3.30.465.10">
    <property type="match status" value="1"/>
</dbReference>
<name>A0A0F7STB0_PHARH</name>
<proteinExistence type="inferred from homology"/>
<dbReference type="InterPro" id="IPR051264">
    <property type="entry name" value="FAD-oxidored/transferase_4"/>
</dbReference>
<organism evidence="8">
    <name type="scientific">Phaffia rhodozyma</name>
    <name type="common">Yeast</name>
    <name type="synonym">Xanthophyllomyces dendrorhous</name>
    <dbReference type="NCBI Taxonomy" id="264483"/>
    <lineage>
        <taxon>Eukaryota</taxon>
        <taxon>Fungi</taxon>
        <taxon>Dikarya</taxon>
        <taxon>Basidiomycota</taxon>
        <taxon>Agaricomycotina</taxon>
        <taxon>Tremellomycetes</taxon>
        <taxon>Cystofilobasidiales</taxon>
        <taxon>Mrakiaceae</taxon>
        <taxon>Phaffia</taxon>
    </lineage>
</organism>
<dbReference type="SUPFAM" id="SSF56176">
    <property type="entry name" value="FAD-binding/transporter-associated domain-like"/>
    <property type="match status" value="1"/>
</dbReference>
<evidence type="ECO:0000256" key="6">
    <source>
        <dbReference type="ARBA" id="ARBA00051436"/>
    </source>
</evidence>
<keyword evidence="4" id="KW-0274">FAD</keyword>
<dbReference type="InterPro" id="IPR006094">
    <property type="entry name" value="Oxid_FAD_bind_N"/>
</dbReference>
<comment type="similarity">
    <text evidence="2">Belongs to the FAD-binding oxidoreductase/transferase type 4 family.</text>
</comment>
<dbReference type="FunFam" id="3.30.465.10:FF:000053">
    <property type="entry name" value="D-lactate dehydrogenase (Cytochrome), putative"/>
    <property type="match status" value="1"/>
</dbReference>
<accession>A0A0F7STB0</accession>
<dbReference type="FunFam" id="3.30.43.10:FF:000011">
    <property type="entry name" value="D-lactate dehydrogenase (Cytochrome)"/>
    <property type="match status" value="1"/>
</dbReference>
<dbReference type="Gene3D" id="3.30.70.2740">
    <property type="match status" value="1"/>
</dbReference>
<dbReference type="PROSITE" id="PS51387">
    <property type="entry name" value="FAD_PCMH"/>
    <property type="match status" value="1"/>
</dbReference>
<keyword evidence="3" id="KW-0285">Flavoprotein</keyword>
<evidence type="ECO:0000256" key="4">
    <source>
        <dbReference type="ARBA" id="ARBA00022827"/>
    </source>
</evidence>
<dbReference type="GO" id="GO:0004458">
    <property type="term" value="F:D-lactate dehydrogenase (cytochrome) activity"/>
    <property type="evidence" value="ECO:0007669"/>
    <property type="project" value="UniProtKB-EC"/>
</dbReference>
<dbReference type="InterPro" id="IPR016166">
    <property type="entry name" value="FAD-bd_PCMH"/>
</dbReference>
<dbReference type="InterPro" id="IPR016171">
    <property type="entry name" value="Vanillyl_alc_oxidase_C-sub2"/>
</dbReference>
<dbReference type="Pfam" id="PF01565">
    <property type="entry name" value="FAD_binding_4"/>
    <property type="match status" value="1"/>
</dbReference>
<dbReference type="PANTHER" id="PTHR43716">
    <property type="entry name" value="D-2-HYDROXYGLUTARATE DEHYDROGENASE, MITOCHONDRIAL"/>
    <property type="match status" value="1"/>
</dbReference>
<evidence type="ECO:0000259" key="7">
    <source>
        <dbReference type="PROSITE" id="PS51387"/>
    </source>
</evidence>
<dbReference type="SUPFAM" id="SSF55103">
    <property type="entry name" value="FAD-linked oxidases, C-terminal domain"/>
    <property type="match status" value="1"/>
</dbReference>
<evidence type="ECO:0000256" key="1">
    <source>
        <dbReference type="ARBA" id="ARBA00001974"/>
    </source>
</evidence>
<feature type="domain" description="FAD-binding PCMH-type" evidence="7">
    <location>
        <begin position="80"/>
        <end position="261"/>
    </location>
</feature>
<dbReference type="InterPro" id="IPR004113">
    <property type="entry name" value="FAD-bd_oxidored_4_C"/>
</dbReference>
<sequence length="521" mass="56219">MFSRVLRPSARLAAALPKPRFASHVAPRADFAKITPSSLSAILKLVGESSQVQSTIATEGYTPVEPEELLQYNVDWMDKYKGKSGVVVKPKTTQEVANVLKWCNDNNVAVVPQGGNTGLVGGSVPVHDELILNLSNLNTVRNFDSVSGVLTADAGCILEALDIEIGKDGYMMPLDLGAKGSCHIGGNVATNAGGLRLLRYGSLHGSVLGLEVVTADGKIVDLGVKAGLRKDNTGLDLKQLFIGSEGTLGIITAVTILCPRRPTSTNVALFALSSFEAVQTCFSATKQHVGEILSAFEFFDKQSFDMVHKYATGAIARDPLEEKAEFYVLIETGGSNDEHDSAKLESLLEHLLESEIISDGVLAQDSTQLAALWSLRESIPEAAGKCGSVYKYDLSVPVPKMYSLVEKMRERLTEKGLFVEGDEVNQKIKAIVGYGHVGDSNLHINIAAQKWDSEVEAAIEPLIYELTAAENGSISAEHGLGVMKASHIHYSKTPEAIEMMKQIKKTYDPKGILNPYKYVLV</sequence>
<dbReference type="PANTHER" id="PTHR43716:SF1">
    <property type="entry name" value="D-2-HYDROXYGLUTARATE DEHYDROGENASE, MITOCHONDRIAL"/>
    <property type="match status" value="1"/>
</dbReference>
<dbReference type="FunFam" id="1.10.45.10:FF:000001">
    <property type="entry name" value="D-lactate dehydrogenase mitochondrial"/>
    <property type="match status" value="1"/>
</dbReference>